<feature type="transmembrane region" description="Helical" evidence="11">
    <location>
        <begin position="248"/>
        <end position="266"/>
    </location>
</feature>
<keyword evidence="5 11" id="KW-0812">Transmembrane</keyword>
<evidence type="ECO:0000256" key="5">
    <source>
        <dbReference type="ARBA" id="ARBA00022692"/>
    </source>
</evidence>
<feature type="transmembrane region" description="Helical" evidence="11">
    <location>
        <begin position="195"/>
        <end position="216"/>
    </location>
</feature>
<name>A0A6N9TVP0_STRHA</name>
<feature type="transmembrane region" description="Helical" evidence="11">
    <location>
        <begin position="159"/>
        <end position="183"/>
    </location>
</feature>
<dbReference type="Pfam" id="PF07690">
    <property type="entry name" value="MFS_1"/>
    <property type="match status" value="1"/>
</dbReference>
<feature type="transmembrane region" description="Helical" evidence="11">
    <location>
        <begin position="59"/>
        <end position="83"/>
    </location>
</feature>
<dbReference type="EMBL" id="JAAGLQ010000171">
    <property type="protein sequence ID" value="NEA15574.1"/>
    <property type="molecule type" value="Genomic_DNA"/>
</dbReference>
<keyword evidence="3" id="KW-0813">Transport</keyword>
<feature type="transmembrane region" description="Helical" evidence="11">
    <location>
        <begin position="314"/>
        <end position="331"/>
    </location>
</feature>
<comment type="subcellular location">
    <subcellularLocation>
        <location evidence="1">Cell membrane</location>
        <topology evidence="1">Multi-pass membrane protein</topology>
    </subcellularLocation>
</comment>
<dbReference type="SUPFAM" id="SSF103473">
    <property type="entry name" value="MFS general substrate transporter"/>
    <property type="match status" value="1"/>
</dbReference>
<evidence type="ECO:0000256" key="6">
    <source>
        <dbReference type="ARBA" id="ARBA00022847"/>
    </source>
</evidence>
<dbReference type="GO" id="GO:0005886">
    <property type="term" value="C:plasma membrane"/>
    <property type="evidence" value="ECO:0007669"/>
    <property type="project" value="UniProtKB-SubCell"/>
</dbReference>
<sequence length="434" mass="46229">MTTSSPVSLEPQGTGLTPQQRKAIIAGTIGNTVEWVDWALYSIFAKIIADVFFPSSNGAAALLSTLAVFAIGFVMRPVGAAVLGAYADRHGRKKGLTLTIGLMAGAGFVIALTPGYATIGIAAPIILLVARLTQGFSAGGEFGSSSAFLVENAGRGRRAFAGSWQQVSVGGGVLIASLLGTLFTSVLSDSALHSWGWRVAFGIGGLLGLIGLWLRVTVEDTESFARAQHEQRAKKNPLKAMIVEHPRAALRVAGITIAGTLTYYIWVNYLPTYANLTTGIPLNQALLSQTLCLVVFIVLLPFAGLLSDRFGRRPTMIAFAGGFVVLAWPLLHLLDGGFWNLFVIQLVGMLLILGYSANCAVIMAEQFPAEVRATGIALPYALAVALFGGTAPYLITWLNDVGLRDMLWLYVSVAALISLVVYFLMPETKDKEFS</sequence>
<comment type="caution">
    <text evidence="13">The sequence shown here is derived from an EMBL/GenBank/DDBJ whole genome shotgun (WGS) entry which is preliminary data.</text>
</comment>
<keyword evidence="4" id="KW-1003">Cell membrane</keyword>
<evidence type="ECO:0000256" key="11">
    <source>
        <dbReference type="SAM" id="Phobius"/>
    </source>
</evidence>
<dbReference type="InterPro" id="IPR051084">
    <property type="entry name" value="H+-coupled_symporters"/>
</dbReference>
<dbReference type="GO" id="GO:0015293">
    <property type="term" value="F:symporter activity"/>
    <property type="evidence" value="ECO:0007669"/>
    <property type="project" value="UniProtKB-KW"/>
</dbReference>
<evidence type="ECO:0000256" key="7">
    <source>
        <dbReference type="ARBA" id="ARBA00022989"/>
    </source>
</evidence>
<keyword evidence="6" id="KW-0769">Symport</keyword>
<dbReference type="RefSeq" id="WP_103492963.1">
    <property type="nucleotide sequence ID" value="NZ_JAAGLQ010000171.1"/>
</dbReference>
<feature type="transmembrane region" description="Helical" evidence="11">
    <location>
        <begin position="95"/>
        <end position="113"/>
    </location>
</feature>
<evidence type="ECO:0000313" key="14">
    <source>
        <dbReference type="Proteomes" id="UP000471293"/>
    </source>
</evidence>
<organism evidence="13 14">
    <name type="scientific">Streptomyces halstedii</name>
    <dbReference type="NCBI Taxonomy" id="1944"/>
    <lineage>
        <taxon>Bacteria</taxon>
        <taxon>Bacillati</taxon>
        <taxon>Actinomycetota</taxon>
        <taxon>Actinomycetes</taxon>
        <taxon>Kitasatosporales</taxon>
        <taxon>Streptomycetaceae</taxon>
        <taxon>Streptomyces</taxon>
    </lineage>
</organism>
<protein>
    <recommendedName>
        <fullName evidence="10">Putative proline/betaine transporter</fullName>
    </recommendedName>
</protein>
<evidence type="ECO:0000313" key="13">
    <source>
        <dbReference type="EMBL" id="NEA15574.1"/>
    </source>
</evidence>
<dbReference type="InterPro" id="IPR020846">
    <property type="entry name" value="MFS_dom"/>
</dbReference>
<comment type="similarity">
    <text evidence="2">Belongs to the major facilitator superfamily. Metabolite:H+ Symporter (MHS) family (TC 2.A.1.6) family.</text>
</comment>
<reference evidence="13 14" key="1">
    <citation type="submission" date="2020-01" db="EMBL/GenBank/DDBJ databases">
        <title>Insect and environment-associated Actinomycetes.</title>
        <authorList>
            <person name="Currrie C."/>
            <person name="Chevrette M."/>
            <person name="Carlson C."/>
            <person name="Stubbendieck R."/>
            <person name="Wendt-Pienkowski E."/>
        </authorList>
    </citation>
    <scope>NUCLEOTIDE SEQUENCE [LARGE SCALE GENOMIC DNA]</scope>
    <source>
        <strain evidence="13 14">SID11342</strain>
    </source>
</reference>
<feature type="transmembrane region" description="Helical" evidence="11">
    <location>
        <begin position="286"/>
        <end position="307"/>
    </location>
</feature>
<feature type="transmembrane region" description="Helical" evidence="11">
    <location>
        <begin position="376"/>
        <end position="395"/>
    </location>
</feature>
<dbReference type="AlphaFoldDB" id="A0A6N9TVP0"/>
<dbReference type="InterPro" id="IPR005829">
    <property type="entry name" value="Sugar_transporter_CS"/>
</dbReference>
<evidence type="ECO:0000256" key="10">
    <source>
        <dbReference type="ARBA" id="ARBA00039918"/>
    </source>
</evidence>
<dbReference type="PANTHER" id="PTHR43528">
    <property type="entry name" value="ALPHA-KETOGLUTARATE PERMEASE"/>
    <property type="match status" value="1"/>
</dbReference>
<evidence type="ECO:0000256" key="1">
    <source>
        <dbReference type="ARBA" id="ARBA00004651"/>
    </source>
</evidence>
<dbReference type="PANTHER" id="PTHR43528:SF1">
    <property type="entry name" value="ALPHA-KETOGLUTARATE PERMEASE"/>
    <property type="match status" value="1"/>
</dbReference>
<gene>
    <name evidence="13" type="ORF">G3I29_08505</name>
</gene>
<accession>A0A6N9TVP0</accession>
<dbReference type="Gene3D" id="1.20.1250.20">
    <property type="entry name" value="MFS general substrate transporter like domains"/>
    <property type="match status" value="2"/>
</dbReference>
<evidence type="ECO:0000256" key="2">
    <source>
        <dbReference type="ARBA" id="ARBA00008240"/>
    </source>
</evidence>
<keyword evidence="7 11" id="KW-1133">Transmembrane helix</keyword>
<keyword evidence="8 11" id="KW-0472">Membrane</keyword>
<dbReference type="InterPro" id="IPR011701">
    <property type="entry name" value="MFS"/>
</dbReference>
<evidence type="ECO:0000256" key="4">
    <source>
        <dbReference type="ARBA" id="ARBA00022475"/>
    </source>
</evidence>
<feature type="domain" description="Major facilitator superfamily (MFS) profile" evidence="12">
    <location>
        <begin position="23"/>
        <end position="429"/>
    </location>
</feature>
<feature type="transmembrane region" description="Helical" evidence="11">
    <location>
        <begin position="407"/>
        <end position="425"/>
    </location>
</feature>
<dbReference type="Proteomes" id="UP000471293">
    <property type="component" value="Unassembled WGS sequence"/>
</dbReference>
<proteinExistence type="inferred from homology"/>
<dbReference type="PROSITE" id="PS50850">
    <property type="entry name" value="MFS"/>
    <property type="match status" value="1"/>
</dbReference>
<dbReference type="FunFam" id="1.20.1250.20:FF:000001">
    <property type="entry name" value="Dicarboxylate MFS transporter"/>
    <property type="match status" value="1"/>
</dbReference>
<evidence type="ECO:0000256" key="8">
    <source>
        <dbReference type="ARBA" id="ARBA00023136"/>
    </source>
</evidence>
<comment type="function">
    <text evidence="9">May be a proton symporter involved in the uptake of osmolytes such as proline and glycine betaine.</text>
</comment>
<dbReference type="InterPro" id="IPR036259">
    <property type="entry name" value="MFS_trans_sf"/>
</dbReference>
<evidence type="ECO:0000256" key="9">
    <source>
        <dbReference type="ARBA" id="ARBA00037295"/>
    </source>
</evidence>
<feature type="transmembrane region" description="Helical" evidence="11">
    <location>
        <begin position="337"/>
        <end position="364"/>
    </location>
</feature>
<evidence type="ECO:0000259" key="12">
    <source>
        <dbReference type="PROSITE" id="PS50850"/>
    </source>
</evidence>
<evidence type="ECO:0000256" key="3">
    <source>
        <dbReference type="ARBA" id="ARBA00022448"/>
    </source>
</evidence>
<dbReference type="PROSITE" id="PS00216">
    <property type="entry name" value="SUGAR_TRANSPORT_1"/>
    <property type="match status" value="1"/>
</dbReference>